<dbReference type="EMBL" id="JAQFWQ010000111">
    <property type="protein sequence ID" value="MDA2814262.1"/>
    <property type="molecule type" value="Genomic_DNA"/>
</dbReference>
<keyword evidence="3" id="KW-1185">Reference proteome</keyword>
<proteinExistence type="predicted"/>
<keyword evidence="1" id="KW-0732">Signal</keyword>
<feature type="chain" id="PRO_5047137253" description="Lipoprotein" evidence="1">
    <location>
        <begin position="19"/>
        <end position="111"/>
    </location>
</feature>
<accession>A0ABT4UBA9</accession>
<protein>
    <recommendedName>
        <fullName evidence="4">Lipoprotein</fullName>
    </recommendedName>
</protein>
<gene>
    <name evidence="2" type="ORF">O4J56_26675</name>
</gene>
<dbReference type="RefSeq" id="WP_270689593.1">
    <property type="nucleotide sequence ID" value="NZ_JAQFWQ010000111.1"/>
</dbReference>
<feature type="signal peptide" evidence="1">
    <location>
        <begin position="1"/>
        <end position="18"/>
    </location>
</feature>
<dbReference type="Proteomes" id="UP001527866">
    <property type="component" value="Unassembled WGS sequence"/>
</dbReference>
<reference evidence="2 3" key="1">
    <citation type="submission" date="2023-01" db="EMBL/GenBank/DDBJ databases">
        <title>Draft genome sequence of Nocardiopsis sp. RSe5-2 isolated from halophytes.</title>
        <authorList>
            <person name="Duangmal K."/>
            <person name="Chantavorakit T."/>
        </authorList>
    </citation>
    <scope>NUCLEOTIDE SEQUENCE [LARGE SCALE GENOMIC DNA]</scope>
    <source>
        <strain evidence="2 3">RSe5-2</strain>
    </source>
</reference>
<evidence type="ECO:0000256" key="1">
    <source>
        <dbReference type="SAM" id="SignalP"/>
    </source>
</evidence>
<evidence type="ECO:0008006" key="4">
    <source>
        <dbReference type="Google" id="ProtNLM"/>
    </source>
</evidence>
<sequence length="111" mass="11880">MHPARLVPVLLLAAPALGACGASDPTPENAAAECEDHIQRYLESPADTEFDASPEVTLTSQGETDSGPYWDFEVVGSVDIDYRSGGAEHRDYTCTVAQHAGDWVVVDMAED</sequence>
<comment type="caution">
    <text evidence="2">The sequence shown here is derived from an EMBL/GenBank/DDBJ whole genome shotgun (WGS) entry which is preliminary data.</text>
</comment>
<name>A0ABT4UBA9_9ACTN</name>
<dbReference type="PROSITE" id="PS51257">
    <property type="entry name" value="PROKAR_LIPOPROTEIN"/>
    <property type="match status" value="1"/>
</dbReference>
<evidence type="ECO:0000313" key="2">
    <source>
        <dbReference type="EMBL" id="MDA2814262.1"/>
    </source>
</evidence>
<organism evidence="2 3">
    <name type="scientific">Nocardiopsis endophytica</name>
    <dbReference type="NCBI Taxonomy" id="3018445"/>
    <lineage>
        <taxon>Bacteria</taxon>
        <taxon>Bacillati</taxon>
        <taxon>Actinomycetota</taxon>
        <taxon>Actinomycetes</taxon>
        <taxon>Streptosporangiales</taxon>
        <taxon>Nocardiopsidaceae</taxon>
        <taxon>Nocardiopsis</taxon>
    </lineage>
</organism>
<evidence type="ECO:0000313" key="3">
    <source>
        <dbReference type="Proteomes" id="UP001527866"/>
    </source>
</evidence>